<dbReference type="Pfam" id="PF07690">
    <property type="entry name" value="MFS_1"/>
    <property type="match status" value="1"/>
</dbReference>
<comment type="subcellular location">
    <subcellularLocation>
        <location evidence="1">Membrane</location>
        <topology evidence="1">Multi-pass membrane protein</topology>
    </subcellularLocation>
</comment>
<feature type="transmembrane region" description="Helical" evidence="7">
    <location>
        <begin position="152"/>
        <end position="176"/>
    </location>
</feature>
<evidence type="ECO:0000256" key="1">
    <source>
        <dbReference type="ARBA" id="ARBA00004141"/>
    </source>
</evidence>
<dbReference type="InterPro" id="IPR020846">
    <property type="entry name" value="MFS_dom"/>
</dbReference>
<evidence type="ECO:0000256" key="2">
    <source>
        <dbReference type="ARBA" id="ARBA00022692"/>
    </source>
</evidence>
<dbReference type="InterPro" id="IPR036259">
    <property type="entry name" value="MFS_trans_sf"/>
</dbReference>
<keyword evidence="10" id="KW-1185">Reference proteome</keyword>
<comment type="caution">
    <text evidence="9">The sequence shown here is derived from an EMBL/GenBank/DDBJ whole genome shotgun (WGS) entry which is preliminary data.</text>
</comment>
<keyword evidence="5" id="KW-0325">Glycoprotein</keyword>
<dbReference type="PANTHER" id="PTHR23502">
    <property type="entry name" value="MAJOR FACILITATOR SUPERFAMILY"/>
    <property type="match status" value="1"/>
</dbReference>
<feature type="region of interest" description="Disordered" evidence="6">
    <location>
        <begin position="1"/>
        <end position="23"/>
    </location>
</feature>
<dbReference type="GO" id="GO:0022857">
    <property type="term" value="F:transmembrane transporter activity"/>
    <property type="evidence" value="ECO:0007669"/>
    <property type="project" value="InterPro"/>
</dbReference>
<dbReference type="InterPro" id="IPR011701">
    <property type="entry name" value="MFS"/>
</dbReference>
<keyword evidence="4 7" id="KW-0472">Membrane</keyword>
<organism evidence="9 10">
    <name type="scientific">Fusarium falciforme</name>
    <dbReference type="NCBI Taxonomy" id="195108"/>
    <lineage>
        <taxon>Eukaryota</taxon>
        <taxon>Fungi</taxon>
        <taxon>Dikarya</taxon>
        <taxon>Ascomycota</taxon>
        <taxon>Pezizomycotina</taxon>
        <taxon>Sordariomycetes</taxon>
        <taxon>Hypocreomycetidae</taxon>
        <taxon>Hypocreales</taxon>
        <taxon>Nectriaceae</taxon>
        <taxon>Fusarium</taxon>
        <taxon>Fusarium solani species complex</taxon>
    </lineage>
</organism>
<dbReference type="Proteomes" id="UP001152087">
    <property type="component" value="Unassembled WGS sequence"/>
</dbReference>
<name>A0A9W8QVY9_9HYPO</name>
<evidence type="ECO:0000256" key="7">
    <source>
        <dbReference type="SAM" id="Phobius"/>
    </source>
</evidence>
<dbReference type="GO" id="GO:0005886">
    <property type="term" value="C:plasma membrane"/>
    <property type="evidence" value="ECO:0007669"/>
    <property type="project" value="TreeGrafter"/>
</dbReference>
<proteinExistence type="predicted"/>
<accession>A0A9W8QVY9</accession>
<protein>
    <recommendedName>
        <fullName evidence="8">Major facilitator superfamily (MFS) profile domain-containing protein</fullName>
    </recommendedName>
</protein>
<gene>
    <name evidence="9" type="ORF">NW755_013588</name>
</gene>
<dbReference type="Gene3D" id="1.20.1250.20">
    <property type="entry name" value="MFS general substrate transporter like domains"/>
    <property type="match status" value="1"/>
</dbReference>
<dbReference type="OrthoDB" id="2585655at2759"/>
<sequence length="216" mass="22430">MTFGTREITADQPSPPGTAPLNNVSADTQDAEVVLVPKPSASPADPLNMSRIRKELYFAALIYGACVTGVVGPVLVPGLSIVAAAFQIHLTQVMLLNGSLIMALGVSAYVCGPLTTLWGRRLVFLFTTHIMVFGCVLVGSAKSYNSLMGARIFQALGMGTSFSVAGTASINDVFFIHQRGSRAGFWNFAVIISGSQPQSSVATSSPASPGSGASVC</sequence>
<feature type="domain" description="Major facilitator superfamily (MFS) profile" evidence="8">
    <location>
        <begin position="57"/>
        <end position="216"/>
    </location>
</feature>
<evidence type="ECO:0000313" key="9">
    <source>
        <dbReference type="EMBL" id="KAJ4177899.1"/>
    </source>
</evidence>
<feature type="transmembrane region" description="Helical" evidence="7">
    <location>
        <begin position="56"/>
        <end position="76"/>
    </location>
</feature>
<dbReference type="EMBL" id="JAOQAV010000088">
    <property type="protein sequence ID" value="KAJ4177899.1"/>
    <property type="molecule type" value="Genomic_DNA"/>
</dbReference>
<evidence type="ECO:0000256" key="5">
    <source>
        <dbReference type="ARBA" id="ARBA00023180"/>
    </source>
</evidence>
<evidence type="ECO:0000259" key="8">
    <source>
        <dbReference type="PROSITE" id="PS50850"/>
    </source>
</evidence>
<reference evidence="9" key="1">
    <citation type="submission" date="2022-09" db="EMBL/GenBank/DDBJ databases">
        <title>Fusarium specimens isolated from Avocado Roots.</title>
        <authorList>
            <person name="Stajich J."/>
            <person name="Roper C."/>
            <person name="Heimlech-Rivalta G."/>
        </authorList>
    </citation>
    <scope>NUCLEOTIDE SEQUENCE</scope>
    <source>
        <strain evidence="9">A02</strain>
    </source>
</reference>
<dbReference type="AlphaFoldDB" id="A0A9W8QVY9"/>
<dbReference type="PANTHER" id="PTHR23502:SF20">
    <property type="entry name" value="TRANSPORTER, PUTATIVE (AFU_ORTHOLOGUE AFUA_6G13880)-RELATED"/>
    <property type="match status" value="1"/>
</dbReference>
<feature type="transmembrane region" description="Helical" evidence="7">
    <location>
        <begin position="88"/>
        <end position="110"/>
    </location>
</feature>
<evidence type="ECO:0000256" key="3">
    <source>
        <dbReference type="ARBA" id="ARBA00022989"/>
    </source>
</evidence>
<evidence type="ECO:0000256" key="4">
    <source>
        <dbReference type="ARBA" id="ARBA00023136"/>
    </source>
</evidence>
<feature type="transmembrane region" description="Helical" evidence="7">
    <location>
        <begin position="122"/>
        <end position="140"/>
    </location>
</feature>
<keyword evidence="2 7" id="KW-0812">Transmembrane</keyword>
<keyword evidence="3 7" id="KW-1133">Transmembrane helix</keyword>
<dbReference type="PROSITE" id="PS50850">
    <property type="entry name" value="MFS"/>
    <property type="match status" value="1"/>
</dbReference>
<dbReference type="SUPFAM" id="SSF103473">
    <property type="entry name" value="MFS general substrate transporter"/>
    <property type="match status" value="1"/>
</dbReference>
<evidence type="ECO:0000256" key="6">
    <source>
        <dbReference type="SAM" id="MobiDB-lite"/>
    </source>
</evidence>
<evidence type="ECO:0000313" key="10">
    <source>
        <dbReference type="Proteomes" id="UP001152087"/>
    </source>
</evidence>